<feature type="compositionally biased region" description="Pro residues" evidence="1">
    <location>
        <begin position="26"/>
        <end position="45"/>
    </location>
</feature>
<proteinExistence type="predicted"/>
<evidence type="ECO:0008006" key="4">
    <source>
        <dbReference type="Google" id="ProtNLM"/>
    </source>
</evidence>
<organism evidence="2 3">
    <name type="scientific">Nesterenkonia rhizosphaerae</name>
    <dbReference type="NCBI Taxonomy" id="1348272"/>
    <lineage>
        <taxon>Bacteria</taxon>
        <taxon>Bacillati</taxon>
        <taxon>Actinomycetota</taxon>
        <taxon>Actinomycetes</taxon>
        <taxon>Micrococcales</taxon>
        <taxon>Micrococcaceae</taxon>
        <taxon>Nesterenkonia</taxon>
    </lineage>
</organism>
<feature type="compositionally biased region" description="Polar residues" evidence="1">
    <location>
        <begin position="1"/>
        <end position="10"/>
    </location>
</feature>
<protein>
    <recommendedName>
        <fullName evidence="4">ATP synthase F0 subunit B</fullName>
    </recommendedName>
</protein>
<feature type="region of interest" description="Disordered" evidence="1">
    <location>
        <begin position="215"/>
        <end position="302"/>
    </location>
</feature>
<keyword evidence="3" id="KW-1185">Reference proteome</keyword>
<feature type="compositionally biased region" description="Low complexity" evidence="1">
    <location>
        <begin position="256"/>
        <end position="269"/>
    </location>
</feature>
<sequence length="302" mass="30803">MADPYNTPQNRPAPEPGADGPTGVPQTPPAPEPAPPAGYVPPSPAATPGLAAPQVYGDSDAESSDEGSQVKEAAQDVAGEAKDAGHAIKDTAFEEASSVKDDAVREAKRLGEEAGSLLQSQASDQLERAAGMVRTFSDDIGRMAKGEQPEPGVASDVVEQLSSRADAAATWLEQHEPADVLHEVQSFARRRPFAFLAISAGVGFAAGRLTRGIMRNHSEDSSSGHPGESASVPQHHAEPAATAATPVTPAAPTPPTERASAPVSGNPATGPGGGAPAYGTRPEDQTPGYSPVTDPYTQGGGR</sequence>
<reference evidence="3" key="1">
    <citation type="journal article" date="2019" name="Int. J. Syst. Evol. Microbiol.">
        <title>The Global Catalogue of Microorganisms (GCM) 10K type strain sequencing project: providing services to taxonomists for standard genome sequencing and annotation.</title>
        <authorList>
            <consortium name="The Broad Institute Genomics Platform"/>
            <consortium name="The Broad Institute Genome Sequencing Center for Infectious Disease"/>
            <person name="Wu L."/>
            <person name="Ma J."/>
        </authorList>
    </citation>
    <scope>NUCLEOTIDE SEQUENCE [LARGE SCALE GENOMIC DNA]</scope>
    <source>
        <strain evidence="3">JCM 19129</strain>
    </source>
</reference>
<evidence type="ECO:0000313" key="2">
    <source>
        <dbReference type="EMBL" id="GAA4914070.1"/>
    </source>
</evidence>
<feature type="region of interest" description="Disordered" evidence="1">
    <location>
        <begin position="1"/>
        <end position="100"/>
    </location>
</feature>
<name>A0ABP9FSL8_9MICC</name>
<dbReference type="Proteomes" id="UP001500368">
    <property type="component" value="Unassembled WGS sequence"/>
</dbReference>
<dbReference type="RefSeq" id="WP_345476614.1">
    <property type="nucleotide sequence ID" value="NZ_BAABLW010000002.1"/>
</dbReference>
<evidence type="ECO:0000313" key="3">
    <source>
        <dbReference type="Proteomes" id="UP001500368"/>
    </source>
</evidence>
<accession>A0ABP9FSL8</accession>
<comment type="caution">
    <text evidence="2">The sequence shown here is derived from an EMBL/GenBank/DDBJ whole genome shotgun (WGS) entry which is preliminary data.</text>
</comment>
<feature type="compositionally biased region" description="Low complexity" evidence="1">
    <location>
        <begin position="239"/>
        <end position="248"/>
    </location>
</feature>
<dbReference type="EMBL" id="BAABLW010000002">
    <property type="protein sequence ID" value="GAA4914070.1"/>
    <property type="molecule type" value="Genomic_DNA"/>
</dbReference>
<gene>
    <name evidence="2" type="ORF">GCM10025790_06230</name>
</gene>
<feature type="compositionally biased region" description="Basic and acidic residues" evidence="1">
    <location>
        <begin position="79"/>
        <end position="100"/>
    </location>
</feature>
<evidence type="ECO:0000256" key="1">
    <source>
        <dbReference type="SAM" id="MobiDB-lite"/>
    </source>
</evidence>